<evidence type="ECO:0000313" key="7">
    <source>
        <dbReference type="EMBL" id="CDW72689.1"/>
    </source>
</evidence>
<dbReference type="Proteomes" id="UP000039865">
    <property type="component" value="Unassembled WGS sequence"/>
</dbReference>
<evidence type="ECO:0000256" key="6">
    <source>
        <dbReference type="SAM" id="MobiDB-lite"/>
    </source>
</evidence>
<evidence type="ECO:0000256" key="1">
    <source>
        <dbReference type="ARBA" id="ARBA00004437"/>
    </source>
</evidence>
<dbReference type="InParanoid" id="A0A077ZT05"/>
<comment type="subcellular location">
    <subcellularLocation>
        <location evidence="2">Cytoplasm</location>
    </subcellularLocation>
    <subcellularLocation>
        <location evidence="1">Photoreceptor inner segment</location>
    </subcellularLocation>
</comment>
<evidence type="ECO:0000256" key="2">
    <source>
        <dbReference type="ARBA" id="ARBA00004496"/>
    </source>
</evidence>
<feature type="compositionally biased region" description="Acidic residues" evidence="6">
    <location>
        <begin position="95"/>
        <end position="110"/>
    </location>
</feature>
<dbReference type="Pfam" id="PF14996">
    <property type="entry name" value="RMP"/>
    <property type="match status" value="1"/>
</dbReference>
<organism evidence="7 8">
    <name type="scientific">Stylonychia lemnae</name>
    <name type="common">Ciliate</name>
    <dbReference type="NCBI Taxonomy" id="5949"/>
    <lineage>
        <taxon>Eukaryota</taxon>
        <taxon>Sar</taxon>
        <taxon>Alveolata</taxon>
        <taxon>Ciliophora</taxon>
        <taxon>Intramacronucleata</taxon>
        <taxon>Spirotrichea</taxon>
        <taxon>Stichotrichia</taxon>
        <taxon>Sporadotrichida</taxon>
        <taxon>Oxytrichidae</taxon>
        <taxon>Stylonychinae</taxon>
        <taxon>Stylonychia</taxon>
    </lineage>
</organism>
<proteinExistence type="predicted"/>
<name>A0A077ZT05_STYLE</name>
<dbReference type="EMBL" id="CCKQ01001574">
    <property type="protein sequence ID" value="CDW72689.1"/>
    <property type="molecule type" value="Genomic_DNA"/>
</dbReference>
<protein>
    <recommendedName>
        <fullName evidence="5">Cilia- and flagella-associated protein 418</fullName>
    </recommendedName>
</protein>
<feature type="region of interest" description="Disordered" evidence="6">
    <location>
        <begin position="38"/>
        <end position="132"/>
    </location>
</feature>
<gene>
    <name evidence="7" type="primary">Contig7374.g7883</name>
    <name evidence="7" type="ORF">STYLEM_1653</name>
</gene>
<evidence type="ECO:0000256" key="4">
    <source>
        <dbReference type="ARBA" id="ARBA00024819"/>
    </source>
</evidence>
<feature type="compositionally biased region" description="Polar residues" evidence="6">
    <location>
        <begin position="38"/>
        <end position="71"/>
    </location>
</feature>
<dbReference type="OrthoDB" id="259905at2759"/>
<feature type="compositionally biased region" description="Polar residues" evidence="6">
    <location>
        <begin position="121"/>
        <end position="130"/>
    </location>
</feature>
<evidence type="ECO:0000313" key="8">
    <source>
        <dbReference type="Proteomes" id="UP000039865"/>
    </source>
</evidence>
<dbReference type="PANTHER" id="PTHR33958">
    <property type="entry name" value="PROTEIN C8ORF37"/>
    <property type="match status" value="1"/>
</dbReference>
<dbReference type="OMA" id="HCADIFI"/>
<dbReference type="InterPro" id="IPR029239">
    <property type="entry name" value="CFAP418"/>
</dbReference>
<evidence type="ECO:0000256" key="5">
    <source>
        <dbReference type="ARBA" id="ARBA00026215"/>
    </source>
</evidence>
<evidence type="ECO:0000256" key="3">
    <source>
        <dbReference type="ARBA" id="ARBA00022490"/>
    </source>
</evidence>
<reference evidence="7 8" key="1">
    <citation type="submission" date="2014-06" db="EMBL/GenBank/DDBJ databases">
        <authorList>
            <person name="Swart Estienne"/>
        </authorList>
    </citation>
    <scope>NUCLEOTIDE SEQUENCE [LARGE SCALE GENOMIC DNA]</scope>
    <source>
        <strain evidence="7 8">130c</strain>
    </source>
</reference>
<keyword evidence="3" id="KW-0963">Cytoplasm</keyword>
<sequence>MDLDDLLEEFKDDKRNLNNSNHLNNNWNISAISSTQSKGFNTKAGQNKNEGQSSWDIDSSGVDSFLQNFPASNSQSKNNYQQSKNGNGANKGSILDDDLDDLINDIDGGDTGDSGSTSNINKKQQPTSFSYEIPPAKQSVQNVSLGGKCYPLLMGGSSLLDGQTLNSLNPRSCDKLRCYHCDKKVHRFTNVRWKTTVDYLFVRNHNTNPKELVKGLDPSPGFAAYACQCKWKSLNENTTTEAEQLNWGCGGH</sequence>
<comment type="function">
    <text evidence="4">May be involved in photoreceptor outer segment disk morphogenesis.</text>
</comment>
<dbReference type="PANTHER" id="PTHR33958:SF1">
    <property type="entry name" value="CILIA- AND FLAGELLA-ASSOCIATED PROTEIN 418"/>
    <property type="match status" value="1"/>
</dbReference>
<feature type="compositionally biased region" description="Low complexity" evidence="6">
    <location>
        <begin position="72"/>
        <end position="88"/>
    </location>
</feature>
<dbReference type="GO" id="GO:0005829">
    <property type="term" value="C:cytosol"/>
    <property type="evidence" value="ECO:0007669"/>
    <property type="project" value="TreeGrafter"/>
</dbReference>
<keyword evidence="8" id="KW-1185">Reference proteome</keyword>
<dbReference type="AlphaFoldDB" id="A0A077ZT05"/>
<accession>A0A077ZT05</accession>